<keyword evidence="3" id="KW-1185">Reference proteome</keyword>
<reference evidence="2" key="1">
    <citation type="submission" date="2023-04" db="EMBL/GenBank/DDBJ databases">
        <title>Phytophthora fragariaefolia NBRC 109709.</title>
        <authorList>
            <person name="Ichikawa N."/>
            <person name="Sato H."/>
            <person name="Tonouchi N."/>
        </authorList>
    </citation>
    <scope>NUCLEOTIDE SEQUENCE</scope>
    <source>
        <strain evidence="2">NBRC 109709</strain>
    </source>
</reference>
<comment type="caution">
    <text evidence="2">The sequence shown here is derived from an EMBL/GenBank/DDBJ whole genome shotgun (WGS) entry which is preliminary data.</text>
</comment>
<proteinExistence type="predicted"/>
<dbReference type="Proteomes" id="UP001165121">
    <property type="component" value="Unassembled WGS sequence"/>
</dbReference>
<organism evidence="2 3">
    <name type="scientific">Phytophthora fragariaefolia</name>
    <dbReference type="NCBI Taxonomy" id="1490495"/>
    <lineage>
        <taxon>Eukaryota</taxon>
        <taxon>Sar</taxon>
        <taxon>Stramenopiles</taxon>
        <taxon>Oomycota</taxon>
        <taxon>Peronosporomycetes</taxon>
        <taxon>Peronosporales</taxon>
        <taxon>Peronosporaceae</taxon>
        <taxon>Phytophthora</taxon>
    </lineage>
</organism>
<feature type="region of interest" description="Disordered" evidence="1">
    <location>
        <begin position="162"/>
        <end position="230"/>
    </location>
</feature>
<protein>
    <submittedName>
        <fullName evidence="2">Unnamed protein product</fullName>
    </submittedName>
</protein>
<evidence type="ECO:0000313" key="3">
    <source>
        <dbReference type="Proteomes" id="UP001165121"/>
    </source>
</evidence>
<dbReference type="OrthoDB" id="146233at2759"/>
<evidence type="ECO:0000313" key="2">
    <source>
        <dbReference type="EMBL" id="GMF41593.1"/>
    </source>
</evidence>
<gene>
    <name evidence="2" type="ORF">Pfra01_001325600</name>
</gene>
<evidence type="ECO:0000256" key="1">
    <source>
        <dbReference type="SAM" id="MobiDB-lite"/>
    </source>
</evidence>
<name>A0A9W6XMB6_9STRA</name>
<feature type="compositionally biased region" description="Polar residues" evidence="1">
    <location>
        <begin position="188"/>
        <end position="202"/>
    </location>
</feature>
<dbReference type="EMBL" id="BSXT01001352">
    <property type="protein sequence ID" value="GMF41593.1"/>
    <property type="molecule type" value="Genomic_DNA"/>
</dbReference>
<sequence length="357" mass="39787">MTLQASEIDRHFNCFVDDVDTRIKASTETAVGTLTSKLEAQINGALTTMENSINAHGTSLASTSSKKRARKTALRTQEIIFEQQDAQISTLSTQLAQTHADAIERRLQEKLTQAMKECQSQVQRHTDLRIADADKNWKKVPKSEPEVKHRCLEQELRDIKQLSRGRGTHFSLPVSHLEPKRPKPAANSVPSRQTISSRSNNLVDAEEDYSTKGTSDQIKQSSSSSRGSTEDALCAFRVPQYGHLHENQSSAIPISSMLEHSAMLKALEKINSGICQILTERQPRVSCSQPTSKWKDASSADKPQALELNQTQHVRAETTTSLNTIEREMCISSMALTHARVAATKQIEGRMLKREQE</sequence>
<accession>A0A9W6XMB6</accession>
<dbReference type="AlphaFoldDB" id="A0A9W6XMB6"/>
<feature type="compositionally biased region" description="Polar residues" evidence="1">
    <location>
        <begin position="211"/>
        <end position="220"/>
    </location>
</feature>